<evidence type="ECO:0000313" key="3">
    <source>
        <dbReference type="Proteomes" id="UP001357452"/>
    </source>
</evidence>
<dbReference type="RefSeq" id="WP_330974282.1">
    <property type="nucleotide sequence ID" value="NZ_JAZGLY010000003.1"/>
</dbReference>
<dbReference type="Proteomes" id="UP001357452">
    <property type="component" value="Unassembled WGS sequence"/>
</dbReference>
<feature type="signal peptide" evidence="1">
    <location>
        <begin position="1"/>
        <end position="18"/>
    </location>
</feature>
<evidence type="ECO:0000313" key="2">
    <source>
        <dbReference type="EMBL" id="MEE6186873.1"/>
    </source>
</evidence>
<proteinExistence type="predicted"/>
<comment type="caution">
    <text evidence="2">The sequence shown here is derived from an EMBL/GenBank/DDBJ whole genome shotgun (WGS) entry which is preliminary data.</text>
</comment>
<accession>A0ABU7RFY2</accession>
<keyword evidence="1" id="KW-0732">Signal</keyword>
<feature type="chain" id="PRO_5045176533" evidence="1">
    <location>
        <begin position="19"/>
        <end position="83"/>
    </location>
</feature>
<protein>
    <submittedName>
        <fullName evidence="2">Uncharacterized protein</fullName>
    </submittedName>
</protein>
<keyword evidence="3" id="KW-1185">Reference proteome</keyword>
<name>A0ABU7RFY2_9BACT</name>
<organism evidence="2 3">
    <name type="scientific">Niabella digestorum</name>
    <dbReference type="NCBI Taxonomy" id="3117701"/>
    <lineage>
        <taxon>Bacteria</taxon>
        <taxon>Pseudomonadati</taxon>
        <taxon>Bacteroidota</taxon>
        <taxon>Chitinophagia</taxon>
        <taxon>Chitinophagales</taxon>
        <taxon>Chitinophagaceae</taxon>
        <taxon>Niabella</taxon>
    </lineage>
</organism>
<dbReference type="EMBL" id="JAZGLY010000003">
    <property type="protein sequence ID" value="MEE6186873.1"/>
    <property type="molecule type" value="Genomic_DNA"/>
</dbReference>
<gene>
    <name evidence="2" type="ORF">V2H41_06270</name>
</gene>
<evidence type="ECO:0000256" key="1">
    <source>
        <dbReference type="SAM" id="SignalP"/>
    </source>
</evidence>
<sequence length="83" mass="9200">MKAFFLALVCCGGMHAMAQTTPDTLKSARDYIIENENTRITRPPITKPDLKKVAPYDSAAAPAPVKKEKANKCCLFCNKKKKK</sequence>
<reference evidence="2 3" key="1">
    <citation type="submission" date="2024-01" db="EMBL/GenBank/DDBJ databases">
        <title>Niabella digestum sp. nov., isolated from waste digestion system.</title>
        <authorList>
            <person name="Zhang L."/>
        </authorList>
    </citation>
    <scope>NUCLEOTIDE SEQUENCE [LARGE SCALE GENOMIC DNA]</scope>
    <source>
        <strain evidence="2 3">A18</strain>
    </source>
</reference>